<proteinExistence type="predicted"/>
<evidence type="ECO:0000313" key="2">
    <source>
        <dbReference type="EMBL" id="VFK34924.1"/>
    </source>
</evidence>
<dbReference type="EMBL" id="CAADGH010000093">
    <property type="protein sequence ID" value="VFK77041.1"/>
    <property type="molecule type" value="Genomic_DNA"/>
</dbReference>
<gene>
    <name evidence="1" type="ORF">BECKMB1821G_GA0114241_10926</name>
    <name evidence="3" type="ORF">BECKMB1821H_GA0114242_10936</name>
    <name evidence="2" type="ORF">BECKMB1821I_GA0114274_10916</name>
</gene>
<name>A0A450Y060_9GAMM</name>
<dbReference type="EMBL" id="CAADFQ010000091">
    <property type="protein sequence ID" value="VFK34924.1"/>
    <property type="molecule type" value="Genomic_DNA"/>
</dbReference>
<reference evidence="2" key="1">
    <citation type="submission" date="2019-02" db="EMBL/GenBank/DDBJ databases">
        <authorList>
            <person name="Gruber-Vodicka R. H."/>
            <person name="Seah K. B. B."/>
        </authorList>
    </citation>
    <scope>NUCLEOTIDE SEQUENCE</scope>
    <source>
        <strain evidence="1">BECK_BZ197</strain>
        <strain evidence="3">BECK_BZ198</strain>
        <strain evidence="2">BECK_BZ199</strain>
    </source>
</reference>
<accession>A0A450Y060</accession>
<protein>
    <submittedName>
        <fullName evidence="2">Uncharacterized protein</fullName>
    </submittedName>
</protein>
<sequence length="298" mass="34443">MNVNGFIDENRIVKSIQRKLRHPSGSNKIWIIVEGETDRKLFYKFINSDRVEVEISHGGLNGVLKIVAELSRETDCILGIRDADFLHLEGETETPKNIFLTDHHDAEMMIISCDEVYRNLAIEYSVGKHDDSKGMDSVHSGSFDDPLSSRERILDSIAFICALKWINHTDDLGLNFDGLGLGDFYHWNNQESFPILEENKYLDVILKRSENKKRKVSREEIHLKIKDIQERLDLCNGHDFMKAFSLSTKRGSQKGIDDKTIAKAFRAAYRFMDFQTTNLYRKLKEWSDNQSFSLFVQA</sequence>
<evidence type="ECO:0000313" key="3">
    <source>
        <dbReference type="EMBL" id="VFK77041.1"/>
    </source>
</evidence>
<organism evidence="2">
    <name type="scientific">Candidatus Kentrum sp. MB</name>
    <dbReference type="NCBI Taxonomy" id="2138164"/>
    <lineage>
        <taxon>Bacteria</taxon>
        <taxon>Pseudomonadati</taxon>
        <taxon>Pseudomonadota</taxon>
        <taxon>Gammaproteobacteria</taxon>
        <taxon>Candidatus Kentrum</taxon>
    </lineage>
</organism>
<dbReference type="EMBL" id="CAADFO010000092">
    <property type="protein sequence ID" value="VFK31760.1"/>
    <property type="molecule type" value="Genomic_DNA"/>
</dbReference>
<dbReference type="AlphaFoldDB" id="A0A450Y060"/>
<evidence type="ECO:0000313" key="1">
    <source>
        <dbReference type="EMBL" id="VFK31760.1"/>
    </source>
</evidence>